<evidence type="ECO:0000313" key="1">
    <source>
        <dbReference type="EMBL" id="PXV61254.1"/>
    </source>
</evidence>
<name>A0A2V3PM34_9BACT</name>
<organism evidence="1 2">
    <name type="scientific">Dysgonomonas alginatilytica</name>
    <dbReference type="NCBI Taxonomy" id="1605892"/>
    <lineage>
        <taxon>Bacteria</taxon>
        <taxon>Pseudomonadati</taxon>
        <taxon>Bacteroidota</taxon>
        <taxon>Bacteroidia</taxon>
        <taxon>Bacteroidales</taxon>
        <taxon>Dysgonomonadaceae</taxon>
        <taxon>Dysgonomonas</taxon>
    </lineage>
</organism>
<protein>
    <submittedName>
        <fullName evidence="1">Uncharacterized protein</fullName>
    </submittedName>
</protein>
<reference evidence="1 2" key="1">
    <citation type="submission" date="2018-03" db="EMBL/GenBank/DDBJ databases">
        <title>Genomic Encyclopedia of Archaeal and Bacterial Type Strains, Phase II (KMG-II): from individual species to whole genera.</title>
        <authorList>
            <person name="Goeker M."/>
        </authorList>
    </citation>
    <scope>NUCLEOTIDE SEQUENCE [LARGE SCALE GENOMIC DNA]</scope>
    <source>
        <strain evidence="1 2">DSM 100214</strain>
    </source>
</reference>
<comment type="caution">
    <text evidence="1">The sequence shown here is derived from an EMBL/GenBank/DDBJ whole genome shotgun (WGS) entry which is preliminary data.</text>
</comment>
<keyword evidence="2" id="KW-1185">Reference proteome</keyword>
<evidence type="ECO:0000313" key="2">
    <source>
        <dbReference type="Proteomes" id="UP000247973"/>
    </source>
</evidence>
<dbReference type="Proteomes" id="UP000247973">
    <property type="component" value="Unassembled WGS sequence"/>
</dbReference>
<dbReference type="AlphaFoldDB" id="A0A2V3PM34"/>
<proteinExistence type="predicted"/>
<sequence length="56" mass="6426">MKTVEQKAREIYPRPVSIGPASREWCARRDLQEAKCEAFIKGYQLRDSEISSGRAL</sequence>
<dbReference type="EMBL" id="QICL01000025">
    <property type="protein sequence ID" value="PXV61254.1"/>
    <property type="molecule type" value="Genomic_DNA"/>
</dbReference>
<dbReference type="RefSeq" id="WP_170120084.1">
    <property type="nucleotide sequence ID" value="NZ_QICL01000025.1"/>
</dbReference>
<gene>
    <name evidence="1" type="ORF">CLV62_12587</name>
</gene>
<accession>A0A2V3PM34</accession>